<protein>
    <submittedName>
        <fullName evidence="8">Gluconate kinase</fullName>
    </submittedName>
</protein>
<reference evidence="8" key="1">
    <citation type="journal article" date="2020" name="Biotechnol. Biofuels">
        <title>New insights from the biogas microbiome by comprehensive genome-resolved metagenomics of nearly 1600 species originating from multiple anaerobic digesters.</title>
        <authorList>
            <person name="Campanaro S."/>
            <person name="Treu L."/>
            <person name="Rodriguez-R L.M."/>
            <person name="Kovalovszki A."/>
            <person name="Ziels R.M."/>
            <person name="Maus I."/>
            <person name="Zhu X."/>
            <person name="Kougias P.G."/>
            <person name="Basile A."/>
            <person name="Luo G."/>
            <person name="Schluter A."/>
            <person name="Konstantinidis K.T."/>
            <person name="Angelidaki I."/>
        </authorList>
    </citation>
    <scope>NUCLEOTIDE SEQUENCE</scope>
    <source>
        <strain evidence="8">AS01afH2WH_6</strain>
    </source>
</reference>
<evidence type="ECO:0000256" key="5">
    <source>
        <dbReference type="RuleBase" id="RU003733"/>
    </source>
</evidence>
<accession>A0A971CY65</accession>
<feature type="domain" description="Carbohydrate kinase FGGY N-terminal" evidence="6">
    <location>
        <begin position="3"/>
        <end position="263"/>
    </location>
</feature>
<evidence type="ECO:0000256" key="3">
    <source>
        <dbReference type="ARBA" id="ARBA00022679"/>
    </source>
</evidence>
<comment type="similarity">
    <text evidence="1 5">Belongs to the FGGY kinase family.</text>
</comment>
<evidence type="ECO:0000256" key="2">
    <source>
        <dbReference type="ARBA" id="ARBA00022629"/>
    </source>
</evidence>
<comment type="caution">
    <text evidence="8">The sequence shown here is derived from an EMBL/GenBank/DDBJ whole genome shotgun (WGS) entry which is preliminary data.</text>
</comment>
<keyword evidence="3 5" id="KW-0808">Transferase</keyword>
<dbReference type="PIRSF" id="PIRSF000538">
    <property type="entry name" value="GlpK"/>
    <property type="match status" value="1"/>
</dbReference>
<dbReference type="SUPFAM" id="SSF53067">
    <property type="entry name" value="Actin-like ATPase domain"/>
    <property type="match status" value="2"/>
</dbReference>
<dbReference type="GO" id="GO:0016773">
    <property type="term" value="F:phosphotransferase activity, alcohol group as acceptor"/>
    <property type="evidence" value="ECO:0007669"/>
    <property type="project" value="InterPro"/>
</dbReference>
<gene>
    <name evidence="8" type="ORF">GXW98_02315</name>
</gene>
<evidence type="ECO:0000259" key="6">
    <source>
        <dbReference type="Pfam" id="PF00370"/>
    </source>
</evidence>
<name>A0A971CY65_9BIFI</name>
<feature type="domain" description="Carbohydrate kinase FGGY C-terminal" evidence="7">
    <location>
        <begin position="274"/>
        <end position="461"/>
    </location>
</feature>
<dbReference type="PANTHER" id="PTHR43095:SF5">
    <property type="entry name" value="XYLULOSE KINASE"/>
    <property type="match status" value="1"/>
</dbReference>
<organism evidence="8 9">
    <name type="scientific">Bifidobacterium crudilactis</name>
    <dbReference type="NCBI Taxonomy" id="327277"/>
    <lineage>
        <taxon>Bacteria</taxon>
        <taxon>Bacillati</taxon>
        <taxon>Actinomycetota</taxon>
        <taxon>Actinomycetes</taxon>
        <taxon>Bifidobacteriales</taxon>
        <taxon>Bifidobacteriaceae</taxon>
        <taxon>Bifidobacterium</taxon>
    </lineage>
</organism>
<dbReference type="InterPro" id="IPR018485">
    <property type="entry name" value="FGGY_C"/>
</dbReference>
<dbReference type="InterPro" id="IPR000577">
    <property type="entry name" value="Carb_kinase_FGGY"/>
</dbReference>
<dbReference type="CDD" id="cd07805">
    <property type="entry name" value="ASKHA_NBD_FGGY_CvXK-like"/>
    <property type="match status" value="1"/>
</dbReference>
<keyword evidence="2" id="KW-0859">Xylose metabolism</keyword>
<dbReference type="EMBL" id="JAAXZR010000009">
    <property type="protein sequence ID" value="NLT79106.1"/>
    <property type="molecule type" value="Genomic_DNA"/>
</dbReference>
<dbReference type="GO" id="GO:0016301">
    <property type="term" value="F:kinase activity"/>
    <property type="evidence" value="ECO:0007669"/>
    <property type="project" value="UniProtKB-KW"/>
</dbReference>
<dbReference type="InterPro" id="IPR043129">
    <property type="entry name" value="ATPase_NBD"/>
</dbReference>
<evidence type="ECO:0000313" key="8">
    <source>
        <dbReference type="EMBL" id="NLT79106.1"/>
    </source>
</evidence>
<reference evidence="8" key="2">
    <citation type="submission" date="2020-01" db="EMBL/GenBank/DDBJ databases">
        <authorList>
            <person name="Campanaro S."/>
        </authorList>
    </citation>
    <scope>NUCLEOTIDE SEQUENCE</scope>
    <source>
        <strain evidence="8">AS01afH2WH_6</strain>
    </source>
</reference>
<proteinExistence type="inferred from homology"/>
<dbReference type="InterPro" id="IPR018484">
    <property type="entry name" value="FGGY_N"/>
</dbReference>
<dbReference type="InterPro" id="IPR050406">
    <property type="entry name" value="FGGY_Carb_Kinase"/>
</dbReference>
<dbReference type="GO" id="GO:0042732">
    <property type="term" value="P:D-xylose metabolic process"/>
    <property type="evidence" value="ECO:0007669"/>
    <property type="project" value="UniProtKB-KW"/>
</dbReference>
<evidence type="ECO:0000313" key="9">
    <source>
        <dbReference type="Proteomes" id="UP000767327"/>
    </source>
</evidence>
<keyword evidence="4 5" id="KW-0418">Kinase</keyword>
<dbReference type="RefSeq" id="WP_273172761.1">
    <property type="nucleotide sequence ID" value="NZ_JAAXZR010000009.1"/>
</dbReference>
<dbReference type="Pfam" id="PF02782">
    <property type="entry name" value="FGGY_C"/>
    <property type="match status" value="1"/>
</dbReference>
<keyword evidence="2" id="KW-0119">Carbohydrate metabolism</keyword>
<evidence type="ECO:0000256" key="4">
    <source>
        <dbReference type="ARBA" id="ARBA00022777"/>
    </source>
</evidence>
<dbReference type="PROSITE" id="PS00445">
    <property type="entry name" value="FGGY_KINASES_2"/>
    <property type="match status" value="1"/>
</dbReference>
<sequence length="536" mass="57458">MAYIATFDVGTTAVKAVLVSVCDDVGAAVSTSGAGPSGIVASASVALQNPDVGVEGREQHPEDWWKCFLEAWHLVLEQAYPEVQPKDVSGIVLSGQMQDLILVDTDGRPLRPAILYSDGRADEESAMLAERYGEQSFRSVVGNRCEGSLPLPKLMWVKAHEPEIFARTAHVLFDAKDYIISRLTGDYIGDVTACSTSGAMNIHTRQWDPTLLEAAGVGMRIFPELHVPQDQVGSVDRDISAVTSFAPGTAVYTGIGDAGATTLASGVSHAGQYNINIGTSGWIAGISQEPLIDVPGVANLACSTPGGFINGVPFLNAGNIHRWAARTFAAGGGKPDVQDGVCGQDTPHGEDRYRRMSELLAGSVPGSHGVLCLPYFAGERFPVMDTAIRGSFVGLGLESTLSDMVRASLEGVAFSLRQGMERFDGDIDEITLIGGGAREELWCQILADVLGHDIEVFDNAEFMPAVALAYLVQWPKRRGRTGASADDEMMDFNGLMTELRRLRGSRIVTTHAADAGIYERAYADFRKLYPALSSIR</sequence>
<dbReference type="Proteomes" id="UP000767327">
    <property type="component" value="Unassembled WGS sequence"/>
</dbReference>
<dbReference type="PANTHER" id="PTHR43095">
    <property type="entry name" value="SUGAR KINASE"/>
    <property type="match status" value="1"/>
</dbReference>
<dbReference type="AlphaFoldDB" id="A0A971CY65"/>
<dbReference type="Gene3D" id="3.30.420.40">
    <property type="match status" value="2"/>
</dbReference>
<evidence type="ECO:0000259" key="7">
    <source>
        <dbReference type="Pfam" id="PF02782"/>
    </source>
</evidence>
<dbReference type="InterPro" id="IPR018483">
    <property type="entry name" value="Carb_kinase_FGGY_CS"/>
</dbReference>
<evidence type="ECO:0000256" key="1">
    <source>
        <dbReference type="ARBA" id="ARBA00009156"/>
    </source>
</evidence>
<dbReference type="Pfam" id="PF00370">
    <property type="entry name" value="FGGY_N"/>
    <property type="match status" value="1"/>
</dbReference>